<comment type="function">
    <text evidence="6">Catalyzes the conversion of 7,8-dihydroneopterin to 6-hydroxymethyl-7,8-dihydropterin.</text>
</comment>
<dbReference type="Gene3D" id="3.30.1130.10">
    <property type="match status" value="1"/>
</dbReference>
<keyword evidence="8" id="KW-1185">Reference proteome</keyword>
<accession>A0A4Y1WTK4</accession>
<evidence type="ECO:0000256" key="1">
    <source>
        <dbReference type="ARBA" id="ARBA00001353"/>
    </source>
</evidence>
<comment type="pathway">
    <text evidence="2 6">Cofactor biosynthesis; tetrahydrofolate biosynthesis; 2-amino-4-hydroxy-6-hydroxymethyl-7,8-dihydropteridine diphosphate from 7,8-dihydroneopterin triphosphate: step 3/4.</text>
</comment>
<protein>
    <recommendedName>
        <fullName evidence="6">7,8-dihydroneopterin aldolase</fullName>
        <ecNumber evidence="6">4.1.2.25</ecNumber>
    </recommendedName>
</protein>
<dbReference type="AlphaFoldDB" id="A0A4Y1WTK4"/>
<proteinExistence type="inferred from homology"/>
<sequence>MRILHTPMLYTIDLQGMEFHAFHGCYDLEQRVGNRFEVTLSITTELGGIAAHDAVEEAVNYLTVYEIVRERMAVTQRTIERVATNIIEALHARFPAVRHVRCTVAKLAPPLGGKIARVSVTLEG</sequence>
<dbReference type="InterPro" id="IPR043133">
    <property type="entry name" value="GTP-CH-I_C/QueF"/>
</dbReference>
<comment type="similarity">
    <text evidence="3 6">Belongs to the DHNA family.</text>
</comment>
<dbReference type="GO" id="GO:0046656">
    <property type="term" value="P:folic acid biosynthetic process"/>
    <property type="evidence" value="ECO:0007669"/>
    <property type="project" value="UniProtKB-UniRule"/>
</dbReference>
<dbReference type="PANTHER" id="PTHR42844:SF1">
    <property type="entry name" value="DIHYDRONEOPTERIN ALDOLASE 1-RELATED"/>
    <property type="match status" value="1"/>
</dbReference>
<evidence type="ECO:0000256" key="2">
    <source>
        <dbReference type="ARBA" id="ARBA00005013"/>
    </source>
</evidence>
<evidence type="ECO:0000313" key="7">
    <source>
        <dbReference type="EMBL" id="BBL04207.1"/>
    </source>
</evidence>
<organism evidence="7 8">
    <name type="scientific">Alistipes communis</name>
    <dbReference type="NCBI Taxonomy" id="2585118"/>
    <lineage>
        <taxon>Bacteria</taxon>
        <taxon>Pseudomonadati</taxon>
        <taxon>Bacteroidota</taxon>
        <taxon>Bacteroidia</taxon>
        <taxon>Bacteroidales</taxon>
        <taxon>Rikenellaceae</taxon>
        <taxon>Alistipes</taxon>
    </lineage>
</organism>
<dbReference type="NCBIfam" id="TIGR00526">
    <property type="entry name" value="folB_dom"/>
    <property type="match status" value="1"/>
</dbReference>
<dbReference type="SUPFAM" id="SSF55620">
    <property type="entry name" value="Tetrahydrobiopterin biosynthesis enzymes-like"/>
    <property type="match status" value="1"/>
</dbReference>
<gene>
    <name evidence="7" type="ORF">A5CBH24_15200</name>
</gene>
<dbReference type="NCBIfam" id="TIGR00525">
    <property type="entry name" value="folB"/>
    <property type="match status" value="1"/>
</dbReference>
<dbReference type="UniPathway" id="UPA00077">
    <property type="reaction ID" value="UER00154"/>
</dbReference>
<dbReference type="InterPro" id="IPR006156">
    <property type="entry name" value="Dihydroneopterin_aldolase"/>
</dbReference>
<dbReference type="Pfam" id="PF02152">
    <property type="entry name" value="FolB"/>
    <property type="match status" value="1"/>
</dbReference>
<dbReference type="Proteomes" id="UP000318946">
    <property type="component" value="Chromosome"/>
</dbReference>
<reference evidence="8" key="1">
    <citation type="submission" date="2019-06" db="EMBL/GenBank/DDBJ databases">
        <title>Alistipes onderdonkii subsp. vulgaris subsp. nov., Alistipes dispar sp. nov. and Alistipes communis sp. nov., isolated from human faeces, and creation of Alistipes onderdonkii subsp. onderdonkii subsp. nov.</title>
        <authorList>
            <person name="Sakamoto M."/>
            <person name="Ikeyama N."/>
            <person name="Ogata Y."/>
            <person name="Suda W."/>
            <person name="Iino T."/>
            <person name="Hattori M."/>
            <person name="Ohkuma M."/>
        </authorList>
    </citation>
    <scope>NUCLEOTIDE SEQUENCE [LARGE SCALE GENOMIC DNA]</scope>
    <source>
        <strain evidence="8">5CBH24</strain>
    </source>
</reference>
<dbReference type="PANTHER" id="PTHR42844">
    <property type="entry name" value="DIHYDRONEOPTERIN ALDOLASE 1-RELATED"/>
    <property type="match status" value="1"/>
</dbReference>
<dbReference type="KEGG" id="acou:A5CBH24_15200"/>
<evidence type="ECO:0000256" key="6">
    <source>
        <dbReference type="RuleBase" id="RU362079"/>
    </source>
</evidence>
<dbReference type="EMBL" id="AP019735">
    <property type="protein sequence ID" value="BBL04207.1"/>
    <property type="molecule type" value="Genomic_DNA"/>
</dbReference>
<dbReference type="GO" id="GO:0046654">
    <property type="term" value="P:tetrahydrofolate biosynthetic process"/>
    <property type="evidence" value="ECO:0007669"/>
    <property type="project" value="UniProtKB-UniRule"/>
</dbReference>
<evidence type="ECO:0000256" key="3">
    <source>
        <dbReference type="ARBA" id="ARBA00005708"/>
    </source>
</evidence>
<dbReference type="SMART" id="SM00905">
    <property type="entry name" value="FolB"/>
    <property type="match status" value="1"/>
</dbReference>
<name>A0A4Y1WTK4_9BACT</name>
<keyword evidence="5 6" id="KW-0456">Lyase</keyword>
<evidence type="ECO:0000256" key="5">
    <source>
        <dbReference type="ARBA" id="ARBA00023239"/>
    </source>
</evidence>
<accession>A0A4Y1XME9</accession>
<dbReference type="EC" id="4.1.2.25" evidence="6"/>
<dbReference type="InterPro" id="IPR006157">
    <property type="entry name" value="FolB_dom"/>
</dbReference>
<dbReference type="GO" id="GO:0005737">
    <property type="term" value="C:cytoplasm"/>
    <property type="evidence" value="ECO:0007669"/>
    <property type="project" value="TreeGrafter"/>
</dbReference>
<keyword evidence="4 6" id="KW-0289">Folate biosynthesis</keyword>
<comment type="catalytic activity">
    <reaction evidence="1 6">
        <text>7,8-dihydroneopterin = 6-hydroxymethyl-7,8-dihydropterin + glycolaldehyde</text>
        <dbReference type="Rhea" id="RHEA:10540"/>
        <dbReference type="ChEBI" id="CHEBI:17001"/>
        <dbReference type="ChEBI" id="CHEBI:17071"/>
        <dbReference type="ChEBI" id="CHEBI:44841"/>
        <dbReference type="EC" id="4.1.2.25"/>
    </reaction>
</comment>
<evidence type="ECO:0000256" key="4">
    <source>
        <dbReference type="ARBA" id="ARBA00022909"/>
    </source>
</evidence>
<dbReference type="GO" id="GO:0004150">
    <property type="term" value="F:dihydroneopterin aldolase activity"/>
    <property type="evidence" value="ECO:0007669"/>
    <property type="project" value="UniProtKB-UniRule"/>
</dbReference>
<evidence type="ECO:0000313" key="8">
    <source>
        <dbReference type="Proteomes" id="UP000318946"/>
    </source>
</evidence>